<evidence type="ECO:0000313" key="2">
    <source>
        <dbReference type="Proteomes" id="UP001501920"/>
    </source>
</evidence>
<dbReference type="Ensembl" id="ENSPNAT00000036883.2">
    <property type="protein sequence ID" value="ENSPNAP00000013300.1"/>
    <property type="gene ID" value="ENSPNAG00000019125.2"/>
</dbReference>
<dbReference type="RefSeq" id="XP_017554773.1">
    <property type="nucleotide sequence ID" value="XM_017699284.2"/>
</dbReference>
<proteinExistence type="predicted"/>
<dbReference type="InterPro" id="IPR013893">
    <property type="entry name" value="RNase_P_Rpp40"/>
</dbReference>
<dbReference type="Pfam" id="PF08584">
    <property type="entry name" value="Ribonuc_P_40"/>
    <property type="match status" value="1"/>
</dbReference>
<reference evidence="1 2" key="1">
    <citation type="submission" date="2020-10" db="EMBL/GenBank/DDBJ databases">
        <title>Pygocentrus nattereri (red-bellied piranha) genome, fPygNat1, primary haplotype.</title>
        <authorList>
            <person name="Myers G."/>
            <person name="Meyer A."/>
            <person name="Karagic N."/>
            <person name="Pippel M."/>
            <person name="Winkler S."/>
            <person name="Tracey A."/>
            <person name="Wood J."/>
            <person name="Formenti G."/>
            <person name="Howe K."/>
            <person name="Fedrigo O."/>
            <person name="Jarvis E.D."/>
        </authorList>
    </citation>
    <scope>NUCLEOTIDE SEQUENCE [LARGE SCALE GENOMIC DNA]</scope>
</reference>
<reference evidence="1" key="3">
    <citation type="submission" date="2025-09" db="UniProtKB">
        <authorList>
            <consortium name="Ensembl"/>
        </authorList>
    </citation>
    <scope>IDENTIFICATION</scope>
</reference>
<accession>A0A3B4CPL7</accession>
<sequence>MSPDLGKCSRSLLTCEKSNFLNEQSRHEVHVSRHCFNYKISLLLPECEVLPVRVENVIHNFSSYYLVRDLPVYKFLEEKWLATVVKKGSFYALSCKTRIDEDNVCALLPSGQLILSLDKDTYEHLGLEGRPSLYSHKKVMRYVVSVDLTNKSLVPGTKRYQQVLLCLKERVMLRSDFLLTTCHPGADKDGALHNLLSQYTYEECRPTLHSQTLKNLFCPSLHHSDLRGKGLSCTPNQFLEWLGAVNLNISCDNSAVSFLSTYMCPEPRAPVSQSVLCTVTGLIPPKDVCRLLKELRCYFAEPNFAAWVSLTVHGFVDCPVSWGAAEHGFFKGGENLYNFVCFKNQDYWLYKATGSEDACPP</sequence>
<dbReference type="GO" id="GO:0000447">
    <property type="term" value="P:endonucleolytic cleavage in ITS1 to separate SSU-rRNA from 5.8S rRNA and LSU-rRNA from tricistronic rRNA transcript (SSU-rRNA, 5.8S rRNA, LSU-rRNA)"/>
    <property type="evidence" value="ECO:0007669"/>
    <property type="project" value="TreeGrafter"/>
</dbReference>
<dbReference type="Proteomes" id="UP001501920">
    <property type="component" value="Chromosome 19"/>
</dbReference>
<dbReference type="GO" id="GO:0000171">
    <property type="term" value="F:ribonuclease MRP activity"/>
    <property type="evidence" value="ECO:0007669"/>
    <property type="project" value="TreeGrafter"/>
</dbReference>
<dbReference type="OMA" id="HAYNCRV"/>
<dbReference type="GeneID" id="108428350"/>
<dbReference type="GeneTree" id="ENSGT00390000014167"/>
<dbReference type="CTD" id="10799"/>
<dbReference type="PANTHER" id="PTHR15396">
    <property type="entry name" value="RIBONUCLEASE P PROTEIN SUBUNIT P40"/>
    <property type="match status" value="1"/>
</dbReference>
<keyword evidence="2" id="KW-1185">Reference proteome</keyword>
<dbReference type="GO" id="GO:0004526">
    <property type="term" value="F:ribonuclease P activity"/>
    <property type="evidence" value="ECO:0007669"/>
    <property type="project" value="TreeGrafter"/>
</dbReference>
<organism evidence="1 2">
    <name type="scientific">Pygocentrus nattereri</name>
    <name type="common">Red-bellied piranha</name>
    <dbReference type="NCBI Taxonomy" id="42514"/>
    <lineage>
        <taxon>Eukaryota</taxon>
        <taxon>Metazoa</taxon>
        <taxon>Chordata</taxon>
        <taxon>Craniata</taxon>
        <taxon>Vertebrata</taxon>
        <taxon>Euteleostomi</taxon>
        <taxon>Actinopterygii</taxon>
        <taxon>Neopterygii</taxon>
        <taxon>Teleostei</taxon>
        <taxon>Ostariophysi</taxon>
        <taxon>Characiformes</taxon>
        <taxon>Characoidei</taxon>
        <taxon>Pygocentrus</taxon>
    </lineage>
</organism>
<protein>
    <submittedName>
        <fullName evidence="1">Uncharacterized protein</fullName>
    </submittedName>
</protein>
<dbReference type="PANTHER" id="PTHR15396:SF1">
    <property type="entry name" value="RIBONUCLEASE P PROTEIN SUBUNIT P40"/>
    <property type="match status" value="1"/>
</dbReference>
<dbReference type="AlphaFoldDB" id="A0A3B4CPL7"/>
<reference evidence="1" key="2">
    <citation type="submission" date="2025-08" db="UniProtKB">
        <authorList>
            <consortium name="Ensembl"/>
        </authorList>
    </citation>
    <scope>IDENTIFICATION</scope>
</reference>
<name>A0A3B4CPL7_PYGNA</name>
<evidence type="ECO:0000313" key="1">
    <source>
        <dbReference type="Ensembl" id="ENSPNAP00000013300.1"/>
    </source>
</evidence>
<gene>
    <name evidence="1" type="primary">RPP40</name>
</gene>
<dbReference type="GO" id="GO:0000172">
    <property type="term" value="C:ribonuclease MRP complex"/>
    <property type="evidence" value="ECO:0007669"/>
    <property type="project" value="TreeGrafter"/>
</dbReference>
<dbReference type="STRING" id="42514.ENSPNAP00000013300"/>
<dbReference type="GO" id="GO:0030681">
    <property type="term" value="C:multimeric ribonuclease P complex"/>
    <property type="evidence" value="ECO:0007669"/>
    <property type="project" value="TreeGrafter"/>
</dbReference>
<dbReference type="OrthoDB" id="63112at2759"/>
<dbReference type="GO" id="GO:0001682">
    <property type="term" value="P:tRNA 5'-leader removal"/>
    <property type="evidence" value="ECO:0007669"/>
    <property type="project" value="InterPro"/>
</dbReference>